<dbReference type="InterPro" id="IPR043927">
    <property type="entry name" value="DUF5778"/>
</dbReference>
<dbReference type="EMBL" id="FNFC01000016">
    <property type="protein sequence ID" value="SDK05576.1"/>
    <property type="molecule type" value="Genomic_DNA"/>
</dbReference>
<proteinExistence type="predicted"/>
<dbReference type="STRING" id="890420.SAMN05216226_1163"/>
<dbReference type="Pfam" id="PF19090">
    <property type="entry name" value="DUF5778"/>
    <property type="match status" value="1"/>
</dbReference>
<evidence type="ECO:0000313" key="1">
    <source>
        <dbReference type="EMBL" id="SDK05576.1"/>
    </source>
</evidence>
<sequence length="144" mass="16079">MDKTLDSNLTRRAWELLQPGDIELDGLVVSTALANEEEPEMHQQTVEIGDVIADHAGYDPAETFVYSGTDDSEFASNQHQGLTLDDETFVWECQQLYRDGSFDIVFYFEASIDAEGLLATLRERSFEVTYVHGEPDDPADAVGL</sequence>
<name>A0A1G8YS60_9EURY</name>
<organism evidence="1 2">
    <name type="scientific">Halovenus aranensis</name>
    <dbReference type="NCBI Taxonomy" id="890420"/>
    <lineage>
        <taxon>Archaea</taxon>
        <taxon>Methanobacteriati</taxon>
        <taxon>Methanobacteriota</taxon>
        <taxon>Stenosarchaea group</taxon>
        <taxon>Halobacteria</taxon>
        <taxon>Halobacteriales</taxon>
        <taxon>Haloarculaceae</taxon>
        <taxon>Halovenus</taxon>
    </lineage>
</organism>
<dbReference type="OrthoDB" id="337273at2157"/>
<dbReference type="AlphaFoldDB" id="A0A1G8YS60"/>
<accession>A0A1G8YS60</accession>
<dbReference type="RefSeq" id="WP_092704247.1">
    <property type="nucleotide sequence ID" value="NZ_FNFC01000016.1"/>
</dbReference>
<reference evidence="1 2" key="1">
    <citation type="submission" date="2016-10" db="EMBL/GenBank/DDBJ databases">
        <authorList>
            <person name="de Groot N.N."/>
        </authorList>
    </citation>
    <scope>NUCLEOTIDE SEQUENCE [LARGE SCALE GENOMIC DNA]</scope>
    <source>
        <strain evidence="1 2">IBRC-M10015</strain>
    </source>
</reference>
<dbReference type="Proteomes" id="UP000198856">
    <property type="component" value="Unassembled WGS sequence"/>
</dbReference>
<protein>
    <submittedName>
        <fullName evidence="1">Uncharacterized protein</fullName>
    </submittedName>
</protein>
<evidence type="ECO:0000313" key="2">
    <source>
        <dbReference type="Proteomes" id="UP000198856"/>
    </source>
</evidence>
<keyword evidence="2" id="KW-1185">Reference proteome</keyword>
<gene>
    <name evidence="1" type="ORF">SAMN05216226_1163</name>
</gene>